<dbReference type="AlphaFoldDB" id="A0A8X6F2V8"/>
<dbReference type="EMBL" id="BMAO01020524">
    <property type="protein sequence ID" value="GFQ67994.1"/>
    <property type="molecule type" value="Genomic_DNA"/>
</dbReference>
<comment type="caution">
    <text evidence="1">The sequence shown here is derived from an EMBL/GenBank/DDBJ whole genome shotgun (WGS) entry which is preliminary data.</text>
</comment>
<evidence type="ECO:0000313" key="2">
    <source>
        <dbReference type="Proteomes" id="UP000887116"/>
    </source>
</evidence>
<name>A0A8X6F2V8_TRICU</name>
<sequence>MTFQVSLDEVTDVRRNVYFNHRKYEEDQLLKVQNKAMYLNLVLTEKGLDVIPEFSSIEVERHLKCGCICAINKEDRNQKQLSYQLISLLKNYLNKMRSNALWIREGKFWLGHICTQSTKKDSGGWHG</sequence>
<accession>A0A8X6F2V8</accession>
<evidence type="ECO:0000313" key="1">
    <source>
        <dbReference type="EMBL" id="GFQ67994.1"/>
    </source>
</evidence>
<keyword evidence="2" id="KW-1185">Reference proteome</keyword>
<dbReference type="OrthoDB" id="6430326at2759"/>
<dbReference type="Proteomes" id="UP000887116">
    <property type="component" value="Unassembled WGS sequence"/>
</dbReference>
<proteinExistence type="predicted"/>
<reference evidence="1" key="1">
    <citation type="submission" date="2020-07" db="EMBL/GenBank/DDBJ databases">
        <title>Multicomponent nature underlies the extraordinary mechanical properties of spider dragline silk.</title>
        <authorList>
            <person name="Kono N."/>
            <person name="Nakamura H."/>
            <person name="Mori M."/>
            <person name="Yoshida Y."/>
            <person name="Ohtoshi R."/>
            <person name="Malay A.D."/>
            <person name="Moran D.A.P."/>
            <person name="Tomita M."/>
            <person name="Numata K."/>
            <person name="Arakawa K."/>
        </authorList>
    </citation>
    <scope>NUCLEOTIDE SEQUENCE</scope>
</reference>
<gene>
    <name evidence="1" type="ORF">TNCT_435961</name>
</gene>
<organism evidence="1 2">
    <name type="scientific">Trichonephila clavata</name>
    <name type="common">Joro spider</name>
    <name type="synonym">Nephila clavata</name>
    <dbReference type="NCBI Taxonomy" id="2740835"/>
    <lineage>
        <taxon>Eukaryota</taxon>
        <taxon>Metazoa</taxon>
        <taxon>Ecdysozoa</taxon>
        <taxon>Arthropoda</taxon>
        <taxon>Chelicerata</taxon>
        <taxon>Arachnida</taxon>
        <taxon>Araneae</taxon>
        <taxon>Araneomorphae</taxon>
        <taxon>Entelegynae</taxon>
        <taxon>Araneoidea</taxon>
        <taxon>Nephilidae</taxon>
        <taxon>Trichonephila</taxon>
    </lineage>
</organism>
<protein>
    <submittedName>
        <fullName evidence="1">Uncharacterized protein</fullName>
    </submittedName>
</protein>